<keyword evidence="6" id="KW-1015">Disulfide bond</keyword>
<proteinExistence type="inferred from homology"/>
<dbReference type="GO" id="GO:0034599">
    <property type="term" value="P:cellular response to oxidative stress"/>
    <property type="evidence" value="ECO:0007669"/>
    <property type="project" value="TreeGrafter"/>
</dbReference>
<evidence type="ECO:0000256" key="3">
    <source>
        <dbReference type="ARBA" id="ARBA00022559"/>
    </source>
</evidence>
<reference evidence="13 14" key="1">
    <citation type="submission" date="2017-12" db="EMBL/GenBank/DDBJ databases">
        <title>Mesoplasma syrphidae YJS, Complete Genome.</title>
        <authorList>
            <person name="Knight T.F."/>
            <person name="Citino T."/>
            <person name="Rubinstein R."/>
            <person name="Neuschaefer Z."/>
        </authorList>
    </citation>
    <scope>NUCLEOTIDE SEQUENCE [LARGE SCALE GENOMIC DNA]</scope>
    <source>
        <strain evidence="13 14">YJS</strain>
    </source>
</reference>
<keyword evidence="4" id="KW-0049">Antioxidant</keyword>
<evidence type="ECO:0000256" key="5">
    <source>
        <dbReference type="ARBA" id="ARBA00023002"/>
    </source>
</evidence>
<dbReference type="CDD" id="cd03017">
    <property type="entry name" value="PRX_BCP"/>
    <property type="match status" value="1"/>
</dbReference>
<dbReference type="Proteomes" id="UP000233419">
    <property type="component" value="Chromosome"/>
</dbReference>
<dbReference type="PANTHER" id="PTHR42801:SF4">
    <property type="entry name" value="AHPC_TSA FAMILY PROTEIN"/>
    <property type="match status" value="1"/>
</dbReference>
<organism evidence="13 14">
    <name type="scientific">Mesoplasma syrphidae</name>
    <dbReference type="NCBI Taxonomy" id="225999"/>
    <lineage>
        <taxon>Bacteria</taxon>
        <taxon>Bacillati</taxon>
        <taxon>Mycoplasmatota</taxon>
        <taxon>Mollicutes</taxon>
        <taxon>Entomoplasmatales</taxon>
        <taxon>Entomoplasmataceae</taxon>
        <taxon>Mesoplasma</taxon>
    </lineage>
</organism>
<name>A0A2K9BP06_9MOLU</name>
<sequence>MKNFQLLTNQQKVVMLKELLGDKGIIIFFYPKAKTGLCSLEVQQYQKFLAVFESMGFNVIGVSQDKADYNNEFCGEFALEYPLISDQNQELIKAFNLSSEIIDLGGEQFEKFERSSFVLNNKLEIIKEFRDVEPTKHVREIIEFLETI</sequence>
<comment type="similarity">
    <text evidence="9">Belongs to the peroxiredoxin family. BCP/PrxQ subfamily.</text>
</comment>
<keyword evidence="5" id="KW-0560">Oxidoreductase</keyword>
<evidence type="ECO:0000256" key="8">
    <source>
        <dbReference type="ARBA" id="ARBA00032824"/>
    </source>
</evidence>
<dbReference type="PROSITE" id="PS51352">
    <property type="entry name" value="THIOREDOXIN_2"/>
    <property type="match status" value="1"/>
</dbReference>
<dbReference type="EMBL" id="CP025257">
    <property type="protein sequence ID" value="AUF83773.1"/>
    <property type="molecule type" value="Genomic_DNA"/>
</dbReference>
<keyword evidence="14" id="KW-1185">Reference proteome</keyword>
<dbReference type="OrthoDB" id="9812811at2"/>
<dbReference type="PANTHER" id="PTHR42801">
    <property type="entry name" value="THIOREDOXIN-DEPENDENT PEROXIDE REDUCTASE"/>
    <property type="match status" value="1"/>
</dbReference>
<dbReference type="GO" id="GO:0045454">
    <property type="term" value="P:cell redox homeostasis"/>
    <property type="evidence" value="ECO:0007669"/>
    <property type="project" value="TreeGrafter"/>
</dbReference>
<evidence type="ECO:0000313" key="14">
    <source>
        <dbReference type="Proteomes" id="UP000233419"/>
    </source>
</evidence>
<dbReference type="GO" id="GO:0005737">
    <property type="term" value="C:cytoplasm"/>
    <property type="evidence" value="ECO:0007669"/>
    <property type="project" value="TreeGrafter"/>
</dbReference>
<feature type="domain" description="Thioredoxin" evidence="12">
    <location>
        <begin position="1"/>
        <end position="148"/>
    </location>
</feature>
<comment type="catalytic activity">
    <reaction evidence="11">
        <text>a hydroperoxide + [thioredoxin]-dithiol = an alcohol + [thioredoxin]-disulfide + H2O</text>
        <dbReference type="Rhea" id="RHEA:62620"/>
        <dbReference type="Rhea" id="RHEA-COMP:10698"/>
        <dbReference type="Rhea" id="RHEA-COMP:10700"/>
        <dbReference type="ChEBI" id="CHEBI:15377"/>
        <dbReference type="ChEBI" id="CHEBI:29950"/>
        <dbReference type="ChEBI" id="CHEBI:30879"/>
        <dbReference type="ChEBI" id="CHEBI:35924"/>
        <dbReference type="ChEBI" id="CHEBI:50058"/>
        <dbReference type="EC" id="1.11.1.24"/>
    </reaction>
</comment>
<evidence type="ECO:0000256" key="7">
    <source>
        <dbReference type="ARBA" id="ARBA00023284"/>
    </source>
</evidence>
<evidence type="ECO:0000256" key="6">
    <source>
        <dbReference type="ARBA" id="ARBA00023157"/>
    </source>
</evidence>
<keyword evidence="3" id="KW-0575">Peroxidase</keyword>
<dbReference type="InterPro" id="IPR013766">
    <property type="entry name" value="Thioredoxin_domain"/>
</dbReference>
<dbReference type="InterPro" id="IPR036249">
    <property type="entry name" value="Thioredoxin-like_sf"/>
</dbReference>
<dbReference type="SUPFAM" id="SSF52833">
    <property type="entry name" value="Thioredoxin-like"/>
    <property type="match status" value="1"/>
</dbReference>
<evidence type="ECO:0000313" key="13">
    <source>
        <dbReference type="EMBL" id="AUF83773.1"/>
    </source>
</evidence>
<evidence type="ECO:0000256" key="1">
    <source>
        <dbReference type="ARBA" id="ARBA00003330"/>
    </source>
</evidence>
<dbReference type="Gene3D" id="3.40.30.10">
    <property type="entry name" value="Glutaredoxin"/>
    <property type="match status" value="1"/>
</dbReference>
<evidence type="ECO:0000256" key="4">
    <source>
        <dbReference type="ARBA" id="ARBA00022862"/>
    </source>
</evidence>
<dbReference type="EC" id="1.11.1.24" evidence="2"/>
<accession>A0A2K9BP06</accession>
<evidence type="ECO:0000256" key="11">
    <source>
        <dbReference type="ARBA" id="ARBA00049091"/>
    </source>
</evidence>
<evidence type="ECO:0000256" key="2">
    <source>
        <dbReference type="ARBA" id="ARBA00013017"/>
    </source>
</evidence>
<dbReference type="AlphaFoldDB" id="A0A2K9BP06"/>
<keyword evidence="7" id="KW-0676">Redox-active center</keyword>
<dbReference type="KEGG" id="msyr:CXP39_03105"/>
<gene>
    <name evidence="13" type="ORF">CXP39_03105</name>
</gene>
<dbReference type="Pfam" id="PF00578">
    <property type="entry name" value="AhpC-TSA"/>
    <property type="match status" value="1"/>
</dbReference>
<protein>
    <recommendedName>
        <fullName evidence="2">thioredoxin-dependent peroxiredoxin</fullName>
        <ecNumber evidence="2">1.11.1.24</ecNumber>
    </recommendedName>
    <alternativeName>
        <fullName evidence="10">Bacterioferritin comigratory protein</fullName>
    </alternativeName>
    <alternativeName>
        <fullName evidence="8">Thioredoxin peroxidase</fullName>
    </alternativeName>
</protein>
<evidence type="ECO:0000259" key="12">
    <source>
        <dbReference type="PROSITE" id="PS51352"/>
    </source>
</evidence>
<dbReference type="InterPro" id="IPR000866">
    <property type="entry name" value="AhpC/TSA"/>
</dbReference>
<evidence type="ECO:0000256" key="10">
    <source>
        <dbReference type="ARBA" id="ARBA00041373"/>
    </source>
</evidence>
<evidence type="ECO:0000256" key="9">
    <source>
        <dbReference type="ARBA" id="ARBA00038489"/>
    </source>
</evidence>
<dbReference type="InterPro" id="IPR050924">
    <property type="entry name" value="Peroxiredoxin_BCP/PrxQ"/>
</dbReference>
<dbReference type="RefSeq" id="WP_027048589.1">
    <property type="nucleotide sequence ID" value="NZ_CP025257.1"/>
</dbReference>
<dbReference type="GO" id="GO:0008379">
    <property type="term" value="F:thioredoxin peroxidase activity"/>
    <property type="evidence" value="ECO:0007669"/>
    <property type="project" value="TreeGrafter"/>
</dbReference>
<comment type="function">
    <text evidence="1">Thiol-specific peroxidase that catalyzes the reduction of hydrogen peroxide and organic hydroperoxides to water and alcohols, respectively. Plays a role in cell protection against oxidative stress by detoxifying peroxides and as sensor of hydrogen peroxide-mediated signaling events.</text>
</comment>